<protein>
    <submittedName>
        <fullName evidence="3">AsmA family protein</fullName>
    </submittedName>
</protein>
<organism evidence="3 4">
    <name type="scientific">Methylobrevis albus</name>
    <dbReference type="NCBI Taxonomy" id="2793297"/>
    <lineage>
        <taxon>Bacteria</taxon>
        <taxon>Pseudomonadati</taxon>
        <taxon>Pseudomonadota</taxon>
        <taxon>Alphaproteobacteria</taxon>
        <taxon>Hyphomicrobiales</taxon>
        <taxon>Pleomorphomonadaceae</taxon>
        <taxon>Methylobrevis</taxon>
    </lineage>
</organism>
<dbReference type="GO" id="GO:0005886">
    <property type="term" value="C:plasma membrane"/>
    <property type="evidence" value="ECO:0007669"/>
    <property type="project" value="TreeGrafter"/>
</dbReference>
<dbReference type="InterPro" id="IPR052894">
    <property type="entry name" value="AsmA-related"/>
</dbReference>
<feature type="compositionally biased region" description="Basic and acidic residues" evidence="1">
    <location>
        <begin position="1169"/>
        <end position="1187"/>
    </location>
</feature>
<evidence type="ECO:0000313" key="4">
    <source>
        <dbReference type="Proteomes" id="UP000631694"/>
    </source>
</evidence>
<evidence type="ECO:0000313" key="3">
    <source>
        <dbReference type="EMBL" id="MBH0236712.1"/>
    </source>
</evidence>
<feature type="compositionally biased region" description="Low complexity" evidence="1">
    <location>
        <begin position="1158"/>
        <end position="1168"/>
    </location>
</feature>
<dbReference type="GO" id="GO:0090313">
    <property type="term" value="P:regulation of protein targeting to membrane"/>
    <property type="evidence" value="ECO:0007669"/>
    <property type="project" value="TreeGrafter"/>
</dbReference>
<keyword evidence="4" id="KW-1185">Reference proteome</keyword>
<dbReference type="EMBL" id="JADZLT010000040">
    <property type="protein sequence ID" value="MBH0236712.1"/>
    <property type="molecule type" value="Genomic_DNA"/>
</dbReference>
<feature type="domain" description="AsmA" evidence="2">
    <location>
        <begin position="833"/>
        <end position="1005"/>
    </location>
</feature>
<name>A0A931HZ23_9HYPH</name>
<dbReference type="RefSeq" id="WP_197309814.1">
    <property type="nucleotide sequence ID" value="NZ_JADZLT010000040.1"/>
</dbReference>
<dbReference type="PANTHER" id="PTHR30441:SF4">
    <property type="entry name" value="PROTEIN ASMA"/>
    <property type="match status" value="1"/>
</dbReference>
<dbReference type="InterPro" id="IPR017023">
    <property type="entry name" value="UCP034039"/>
</dbReference>
<reference evidence="3" key="1">
    <citation type="submission" date="2020-12" db="EMBL/GenBank/DDBJ databases">
        <title>Methylobrevis albus sp. nov., isolated from fresh water lack sediment.</title>
        <authorList>
            <person name="Zou Q."/>
        </authorList>
    </citation>
    <scope>NUCLEOTIDE SEQUENCE</scope>
    <source>
        <strain evidence="3">L22</strain>
    </source>
</reference>
<feature type="compositionally biased region" description="Pro residues" evidence="1">
    <location>
        <begin position="1236"/>
        <end position="1248"/>
    </location>
</feature>
<gene>
    <name evidence="3" type="ORF">I5731_02660</name>
</gene>
<dbReference type="AlphaFoldDB" id="A0A931HZ23"/>
<dbReference type="Pfam" id="PF05170">
    <property type="entry name" value="AsmA"/>
    <property type="match status" value="2"/>
</dbReference>
<dbReference type="PANTHER" id="PTHR30441">
    <property type="entry name" value="DUF748 DOMAIN-CONTAINING PROTEIN"/>
    <property type="match status" value="1"/>
</dbReference>
<dbReference type="Proteomes" id="UP000631694">
    <property type="component" value="Unassembled WGS sequence"/>
</dbReference>
<evidence type="ECO:0000256" key="1">
    <source>
        <dbReference type="SAM" id="MobiDB-lite"/>
    </source>
</evidence>
<sequence>MLALLTALVGPQFVDWNAFRSSFEEQAEAILGHPVEVAGSADAQLLPVPSLTFTDVRVGGDGDEPLMTVGRFAVRVELFPLMSGEIRVLDMTLDEPVVNARLTEDGDFAWLSTDVGRSVDPKKVVLEKVEIRGGRVVVSDERRGDVYVVSGIDAHVDARSLAGPYKVDGTAMFGDVPARIQAATGEPDAEGRLRVTAEMLPVNRPLSIAVDGIVAGKDGRPTYAGTLALRRVVPAQGAGDGEPPAPMHVSAKFELDPLRLLLKEGEFRYGPEDRPIVVTGAANVTFADEPFFDAVLSSRQVDIDRALGGGAQAPVAAQDAIAALGATLAALPKPPLPGRLGFDSPGFVVGGNVIQEVRFDVETAENGWSIEQFDARLPGRSSFAAAGDIDLSGAAPRFTGTVTLRSEQPSTLIGWWQPDAGSGRIDAFSASAWLDVGASGALLRDIDATAGETRLRGQVRWRPPAAAGEKREIAVDLGADVLNYDAVRAIAGIVAGRDPAATLKESRIALKLGAARLDVGALAVGGVDVDAVLDGGSMQIERLRLADVGGAALSASGRIADLATAPDGDIEARLTGDRLGGVATLLRAVLPDSPAADFFATAAPVLAPVDVSGSIRARARGGATALDMRIDGTAGATRVTADVGFDGRVDDWRAARLNVSAAIEGPNGARMMRQLGFDVADDGSAGAGSARLTFEGEPQDGLDLDLSARLGATAASATGRLALPEAGPSGRLALSFESDDAGPILALAGPRFASLTRSLPANLTATVELDGSRLAATGIDGRVVGTTTAGALTLDRAPARPVVTGELDLGALSLEGLLELSLGSGVLEPPVEAGESWSEIPFGAGLLEGIDGDIALRSAALEIADGLTLDGATLRLRNAASGFALDDIAGGWRGGRAGGSIGIARGADGTVRLKGTGSLAGAALDEIVWRRGGRAVATGALDLSFEAEGSGRTLAGVVSGLGGGGTFRVGDGVLRSFNPAAFSQVIRAADAGLELTDAEIAAAFAARVDAGDLAFQSIDGAFTIAGGTLRAPRISVAARGAATVGAASIDLAAARLTSDWSFAVDPGADAVSGAQAQVGILFDGPLAEPERRIDVTAFTAFLTLRAFEREVARVEEMQADILEREWFSRQLKRISQDAELARLDAEAAARRAEEEAAARAAAEQAAQERAAEEERARREAEAARQRDSAVPADPALDRQQFADEIRRRLGAPRVGDPNLPGVNVPAPPAGIGLAPLPAPTNVGPPPGG</sequence>
<evidence type="ECO:0000259" key="2">
    <source>
        <dbReference type="Pfam" id="PF05170"/>
    </source>
</evidence>
<comment type="caution">
    <text evidence="3">The sequence shown here is derived from an EMBL/GenBank/DDBJ whole genome shotgun (WGS) entry which is preliminary data.</text>
</comment>
<dbReference type="InterPro" id="IPR007844">
    <property type="entry name" value="AsmA"/>
</dbReference>
<feature type="region of interest" description="Disordered" evidence="1">
    <location>
        <begin position="1157"/>
        <end position="1248"/>
    </location>
</feature>
<accession>A0A931HZ23</accession>
<dbReference type="PIRSF" id="PIRSF034039">
    <property type="entry name" value="UCP034039"/>
    <property type="match status" value="1"/>
</dbReference>
<feature type="domain" description="AsmA" evidence="2">
    <location>
        <begin position="4"/>
        <end position="158"/>
    </location>
</feature>
<proteinExistence type="predicted"/>